<dbReference type="Proteomes" id="UP000526233">
    <property type="component" value="Unassembled WGS sequence"/>
</dbReference>
<dbReference type="AlphaFoldDB" id="A0A7Y3WYX2"/>
<feature type="domain" description="Phage-Barnase-EndoU-ColicinE5/D-RelE like nuclease 2" evidence="2">
    <location>
        <begin position="370"/>
        <end position="506"/>
    </location>
</feature>
<accession>A0A7Y3WYX2</accession>
<evidence type="ECO:0000259" key="1">
    <source>
        <dbReference type="Pfam" id="PF04233"/>
    </source>
</evidence>
<evidence type="ECO:0000313" key="3">
    <source>
        <dbReference type="EMBL" id="NNV22664.1"/>
    </source>
</evidence>
<reference evidence="3 4" key="1">
    <citation type="submission" date="2018-11" db="EMBL/GenBank/DDBJ databases">
        <title>Genome sequencing and analysis.</title>
        <authorList>
            <person name="Huang Y.-T."/>
        </authorList>
    </citation>
    <scope>NUCLEOTIDE SEQUENCE [LARGE SCALE GENOMIC DNA]</scope>
    <source>
        <strain evidence="3 4">SHIN</strain>
    </source>
</reference>
<evidence type="ECO:0000259" key="2">
    <source>
        <dbReference type="Pfam" id="PF18810"/>
    </source>
</evidence>
<dbReference type="Pfam" id="PF18810">
    <property type="entry name" value="PBECR2"/>
    <property type="match status" value="1"/>
</dbReference>
<gene>
    <name evidence="3" type="ORF">EHE22_19830</name>
</gene>
<dbReference type="InterPro" id="IPR006528">
    <property type="entry name" value="Phage_head_morphogenesis_dom"/>
</dbReference>
<dbReference type="Pfam" id="PF04233">
    <property type="entry name" value="Phage_Mu_F"/>
    <property type="match status" value="1"/>
</dbReference>
<organism evidence="3 4">
    <name type="scientific">Brucella pseudogrignonensis</name>
    <dbReference type="NCBI Taxonomy" id="419475"/>
    <lineage>
        <taxon>Bacteria</taxon>
        <taxon>Pseudomonadati</taxon>
        <taxon>Pseudomonadota</taxon>
        <taxon>Alphaproteobacteria</taxon>
        <taxon>Hyphomicrobiales</taxon>
        <taxon>Brucellaceae</taxon>
        <taxon>Brucella/Ochrobactrum group</taxon>
        <taxon>Brucella</taxon>
    </lineage>
</organism>
<sequence length="510" mass="57688">MSSAHFTRRLNAIRSALDAATDFASAARSLLQLAAKWTPDALANLLGDGLELAALHGREDAFRDGEQEAGSALARQGLKKLPSFAEADVFNQPFREQIEFLRQKRAKPTKSWLDAMRGTHDRAFVISGATDLDMIADFQTAIANAAEQGRTLEDFRNEFDLLVSRYGWQYKGERGWRTRVIFETNLRTSHMAGRLKQMRDPDVLKLRPFWEYIHGDKRQPKIPRPQHVAWHGKIYRHDDPWWVKHFPPNGWLCSCGVRSLSYRDLTKRGKTGPDPSPEELYAPVIDPATGKLIEHPQGIDYGWDYMPGDLWERGLTPSSLLDEGRALLDNPRMAVEIDRPEPIEDLLEKAIPLVSKPLKEGLKAEDYVSAFLKPFGASIGRAVLFQDKSGTKLPISDQLFRDRSGALKVLKGDRATVTPLLAEALMDPDEIWIGVARKKDPVSPDQEELVVDRRYIRADRKTGLMVVFEIGEKLWEAITAYNTTDKAGNPDLRTLDRRRGGKLVYKRPAK</sequence>
<evidence type="ECO:0000313" key="4">
    <source>
        <dbReference type="Proteomes" id="UP000526233"/>
    </source>
</evidence>
<protein>
    <submittedName>
        <fullName evidence="3">Head morphogenesis protein</fullName>
    </submittedName>
</protein>
<dbReference type="InterPro" id="IPR041110">
    <property type="entry name" value="PBECR2"/>
</dbReference>
<name>A0A7Y3WYX2_9HYPH</name>
<proteinExistence type="predicted"/>
<dbReference type="EMBL" id="PKQI01000003">
    <property type="protein sequence ID" value="NNV22664.1"/>
    <property type="molecule type" value="Genomic_DNA"/>
</dbReference>
<feature type="domain" description="Phage head morphogenesis" evidence="1">
    <location>
        <begin position="137"/>
        <end position="257"/>
    </location>
</feature>
<comment type="caution">
    <text evidence="3">The sequence shown here is derived from an EMBL/GenBank/DDBJ whole genome shotgun (WGS) entry which is preliminary data.</text>
</comment>
<dbReference type="RefSeq" id="WP_171380179.1">
    <property type="nucleotide sequence ID" value="NZ_PKQI01000003.1"/>
</dbReference>